<dbReference type="InterPro" id="IPR002686">
    <property type="entry name" value="Transposase_17"/>
</dbReference>
<dbReference type="InterPro" id="IPR036515">
    <property type="entry name" value="Transposase_17_sf"/>
</dbReference>
<evidence type="ECO:0000259" key="1">
    <source>
        <dbReference type="SMART" id="SM01321"/>
    </source>
</evidence>
<keyword evidence="3" id="KW-1185">Reference proteome</keyword>
<proteinExistence type="predicted"/>
<evidence type="ECO:0000313" key="2">
    <source>
        <dbReference type="EMBL" id="QVL31401.1"/>
    </source>
</evidence>
<dbReference type="PANTHER" id="PTHR36966">
    <property type="entry name" value="REP-ASSOCIATED TYROSINE TRANSPOSASE"/>
    <property type="match status" value="1"/>
</dbReference>
<dbReference type="SUPFAM" id="SSF143422">
    <property type="entry name" value="Transposase IS200-like"/>
    <property type="match status" value="1"/>
</dbReference>
<protein>
    <submittedName>
        <fullName evidence="2">Transposase</fullName>
    </submittedName>
</protein>
<accession>A0A8E6B5B6</accession>
<dbReference type="KEGG" id="tsph:KIH39_21525"/>
<dbReference type="GO" id="GO:0043565">
    <property type="term" value="F:sequence-specific DNA binding"/>
    <property type="evidence" value="ECO:0007669"/>
    <property type="project" value="TreeGrafter"/>
</dbReference>
<dbReference type="NCBIfam" id="NF047646">
    <property type="entry name" value="REP_Tyr_transpos"/>
    <property type="match status" value="1"/>
</dbReference>
<gene>
    <name evidence="2" type="ORF">KIH39_21525</name>
</gene>
<dbReference type="Pfam" id="PF01797">
    <property type="entry name" value="Y1_Tnp"/>
    <property type="match status" value="1"/>
</dbReference>
<dbReference type="SMART" id="SM01321">
    <property type="entry name" value="Y1_Tnp"/>
    <property type="match status" value="1"/>
</dbReference>
<dbReference type="AlphaFoldDB" id="A0A8E6B5B6"/>
<evidence type="ECO:0000313" key="3">
    <source>
        <dbReference type="Proteomes" id="UP000676194"/>
    </source>
</evidence>
<dbReference type="PANTHER" id="PTHR36966:SF1">
    <property type="entry name" value="REP-ASSOCIATED TYROSINE TRANSPOSASE"/>
    <property type="match status" value="1"/>
</dbReference>
<dbReference type="Proteomes" id="UP000676194">
    <property type="component" value="Chromosome"/>
</dbReference>
<dbReference type="GO" id="GO:0004803">
    <property type="term" value="F:transposase activity"/>
    <property type="evidence" value="ECO:0007669"/>
    <property type="project" value="InterPro"/>
</dbReference>
<sequence>MSKRIAHRKTFERRHQPGDFHELTFSIYRRFPVLEGDYRLKQLARCIDAATEELRLQLVAFVFMPDHIHLLVFPLEKEPDLVGFQARFKRRFSRFVKENLIETGSPLLEKMIVRERPGKHCFRLWQEGPGYDRNLFTMEAVCNSIEYLHANPLRKGLCERATDWKWSSAKYYSQQSLEGLDGDLPKIHGLSKDWRGYELKGREFLLG</sequence>
<dbReference type="InterPro" id="IPR052715">
    <property type="entry name" value="RAYT_transposase"/>
</dbReference>
<feature type="domain" description="Transposase IS200-like" evidence="1">
    <location>
        <begin position="16"/>
        <end position="151"/>
    </location>
</feature>
<reference evidence="2" key="1">
    <citation type="submission" date="2021-05" db="EMBL/GenBank/DDBJ databases">
        <title>Complete genome sequence of the cellulolytic planctomycete Telmatocola sphagniphila SP2T and characterization of the first cellulase from planctomycetes.</title>
        <authorList>
            <person name="Rakitin A.L."/>
            <person name="Beletsky A.V."/>
            <person name="Naumoff D.G."/>
            <person name="Kulichevskaya I.S."/>
            <person name="Mardanov A.V."/>
            <person name="Ravin N.V."/>
            <person name="Dedysh S.N."/>
        </authorList>
    </citation>
    <scope>NUCLEOTIDE SEQUENCE</scope>
    <source>
        <strain evidence="2">SP2T</strain>
    </source>
</reference>
<dbReference type="GO" id="GO:0006313">
    <property type="term" value="P:DNA transposition"/>
    <property type="evidence" value="ECO:0007669"/>
    <property type="project" value="InterPro"/>
</dbReference>
<dbReference type="EMBL" id="CP074694">
    <property type="protein sequence ID" value="QVL31401.1"/>
    <property type="molecule type" value="Genomic_DNA"/>
</dbReference>
<name>A0A8E6B5B6_9BACT</name>
<dbReference type="RefSeq" id="WP_213495282.1">
    <property type="nucleotide sequence ID" value="NZ_CP074694.1"/>
</dbReference>
<organism evidence="2 3">
    <name type="scientific">Telmatocola sphagniphila</name>
    <dbReference type="NCBI Taxonomy" id="1123043"/>
    <lineage>
        <taxon>Bacteria</taxon>
        <taxon>Pseudomonadati</taxon>
        <taxon>Planctomycetota</taxon>
        <taxon>Planctomycetia</taxon>
        <taxon>Gemmatales</taxon>
        <taxon>Gemmataceae</taxon>
    </lineage>
</organism>
<dbReference type="Gene3D" id="3.30.70.1290">
    <property type="entry name" value="Transposase IS200-like"/>
    <property type="match status" value="1"/>
</dbReference>